<evidence type="ECO:0000259" key="1">
    <source>
        <dbReference type="PROSITE" id="PS51186"/>
    </source>
</evidence>
<sequence length="141" mass="16310">MPIIALRQATPADDEFCFQLHKASLGEYVAELWGWEDDVQREHHHRVFVPERWQIVTVDGADAGILVVEDHPEGLYLGRIELHPDYQGRGIGGVLIQRLIDSGQPVHLEVLSVNRRAQEFYRRHGFRETGRRAHKILMRRG</sequence>
<dbReference type="OrthoDB" id="9803233at2"/>
<evidence type="ECO:0000313" key="3">
    <source>
        <dbReference type="Proteomes" id="UP000250434"/>
    </source>
</evidence>
<feature type="domain" description="N-acetyltransferase" evidence="1">
    <location>
        <begin position="4"/>
        <end position="141"/>
    </location>
</feature>
<gene>
    <name evidence="2" type="ORF">A4R43_34500</name>
</gene>
<proteinExistence type="predicted"/>
<dbReference type="InterPro" id="IPR016181">
    <property type="entry name" value="Acyl_CoA_acyltransferase"/>
</dbReference>
<dbReference type="EMBL" id="CP015163">
    <property type="protein sequence ID" value="AXB46931.1"/>
    <property type="molecule type" value="Genomic_DNA"/>
</dbReference>
<dbReference type="PROSITE" id="PS51186">
    <property type="entry name" value="GNAT"/>
    <property type="match status" value="1"/>
</dbReference>
<dbReference type="Gene3D" id="3.40.630.30">
    <property type="match status" value="1"/>
</dbReference>
<protein>
    <recommendedName>
        <fullName evidence="1">N-acetyltransferase domain-containing protein</fullName>
    </recommendedName>
</protein>
<dbReference type="CDD" id="cd04301">
    <property type="entry name" value="NAT_SF"/>
    <property type="match status" value="1"/>
</dbReference>
<dbReference type="AlphaFoldDB" id="A0A344LFV7"/>
<dbReference type="Pfam" id="PF13508">
    <property type="entry name" value="Acetyltransf_7"/>
    <property type="match status" value="1"/>
</dbReference>
<dbReference type="KEGG" id="aab:A4R43_34500"/>
<name>A0A344LFV7_9PSEU</name>
<keyword evidence="3" id="KW-1185">Reference proteome</keyword>
<accession>A0A344LFV7</accession>
<evidence type="ECO:0000313" key="2">
    <source>
        <dbReference type="EMBL" id="AXB46931.1"/>
    </source>
</evidence>
<dbReference type="RefSeq" id="WP_113695988.1">
    <property type="nucleotide sequence ID" value="NZ_CP015163.1"/>
</dbReference>
<dbReference type="SUPFAM" id="SSF55729">
    <property type="entry name" value="Acyl-CoA N-acyltransferases (Nat)"/>
    <property type="match status" value="1"/>
</dbReference>
<dbReference type="GO" id="GO:0016747">
    <property type="term" value="F:acyltransferase activity, transferring groups other than amino-acyl groups"/>
    <property type="evidence" value="ECO:0007669"/>
    <property type="project" value="InterPro"/>
</dbReference>
<organism evidence="2 3">
    <name type="scientific">Amycolatopsis albispora</name>
    <dbReference type="NCBI Taxonomy" id="1804986"/>
    <lineage>
        <taxon>Bacteria</taxon>
        <taxon>Bacillati</taxon>
        <taxon>Actinomycetota</taxon>
        <taxon>Actinomycetes</taxon>
        <taxon>Pseudonocardiales</taxon>
        <taxon>Pseudonocardiaceae</taxon>
        <taxon>Amycolatopsis</taxon>
    </lineage>
</organism>
<dbReference type="InterPro" id="IPR000182">
    <property type="entry name" value="GNAT_dom"/>
</dbReference>
<dbReference type="Proteomes" id="UP000250434">
    <property type="component" value="Chromosome"/>
</dbReference>
<reference evidence="2 3" key="1">
    <citation type="submission" date="2016-04" db="EMBL/GenBank/DDBJ databases">
        <title>Complete genome sequence and analysis of deep-sea sediment isolate, Amycolatopsis sp. WP1.</title>
        <authorList>
            <person name="Wang H."/>
            <person name="Chen S."/>
            <person name="Wu Q."/>
        </authorList>
    </citation>
    <scope>NUCLEOTIDE SEQUENCE [LARGE SCALE GENOMIC DNA]</scope>
    <source>
        <strain evidence="2 3">WP1</strain>
    </source>
</reference>